<reference evidence="2" key="1">
    <citation type="journal article" date="2019" name="Int. J. Syst. Evol. Microbiol.">
        <title>The Global Catalogue of Microorganisms (GCM) 10K type strain sequencing project: providing services to taxonomists for standard genome sequencing and annotation.</title>
        <authorList>
            <consortium name="The Broad Institute Genomics Platform"/>
            <consortium name="The Broad Institute Genome Sequencing Center for Infectious Disease"/>
            <person name="Wu L."/>
            <person name="Ma J."/>
        </authorList>
    </citation>
    <scope>NUCLEOTIDE SEQUENCE [LARGE SCALE GENOMIC DNA]</scope>
    <source>
        <strain evidence="2">CGMCC 4.7405</strain>
    </source>
</reference>
<protein>
    <submittedName>
        <fullName evidence="1">DUF6218 family protein</fullName>
    </submittedName>
</protein>
<dbReference type="EMBL" id="JBHRZI010000029">
    <property type="protein sequence ID" value="MFC3896500.1"/>
    <property type="molecule type" value="Genomic_DNA"/>
</dbReference>
<name>A0ABV8C3C5_9PSEU</name>
<accession>A0ABV8C3C5</accession>
<organism evidence="1 2">
    <name type="scientific">Lentzea rhizosphaerae</name>
    <dbReference type="NCBI Taxonomy" id="2041025"/>
    <lineage>
        <taxon>Bacteria</taxon>
        <taxon>Bacillati</taxon>
        <taxon>Actinomycetota</taxon>
        <taxon>Actinomycetes</taxon>
        <taxon>Pseudonocardiales</taxon>
        <taxon>Pseudonocardiaceae</taxon>
        <taxon>Lentzea</taxon>
    </lineage>
</organism>
<evidence type="ECO:0000313" key="2">
    <source>
        <dbReference type="Proteomes" id="UP001595690"/>
    </source>
</evidence>
<keyword evidence="2" id="KW-1185">Reference proteome</keyword>
<evidence type="ECO:0000313" key="1">
    <source>
        <dbReference type="EMBL" id="MFC3896500.1"/>
    </source>
</evidence>
<dbReference type="Pfam" id="PF19726">
    <property type="entry name" value="DUF6218"/>
    <property type="match status" value="1"/>
</dbReference>
<dbReference type="Proteomes" id="UP001595690">
    <property type="component" value="Unassembled WGS sequence"/>
</dbReference>
<comment type="caution">
    <text evidence="1">The sequence shown here is derived from an EMBL/GenBank/DDBJ whole genome shotgun (WGS) entry which is preliminary data.</text>
</comment>
<gene>
    <name evidence="1" type="ORF">ACFOWZ_33925</name>
</gene>
<sequence length="202" mass="22856">MALWYVNPDGVNTGAWIVPAEEAFTYRTTARRLVDLCADRLLIGWDPSLDLVRRLESAAGTPPRRWVAMSISDALAEIGEIRAACEKRVEEHRAENPAVVPLEWQVDIPDPLPATEEEMHRYARLRPPSFAPGAAAGVLRACHLVRWTVRRWQETAAAMERRSYLKEEFGTPEVLPPHWFRAMTEAMADHPGLRRRLVGGRA</sequence>
<dbReference type="RefSeq" id="WP_382378035.1">
    <property type="nucleotide sequence ID" value="NZ_JBHRZI010000029.1"/>
</dbReference>
<proteinExistence type="predicted"/>
<dbReference type="InterPro" id="IPR046190">
    <property type="entry name" value="DUF6218"/>
</dbReference>